<accession>A0A261V8H4</accession>
<keyword evidence="3" id="KW-1185">Reference proteome</keyword>
<dbReference type="Proteomes" id="UP000215633">
    <property type="component" value="Unassembled WGS sequence"/>
</dbReference>
<dbReference type="PANTHER" id="PTHR42815:SF2">
    <property type="entry name" value="FAD-BINDING, PUTATIVE (AFU_ORTHOLOGUE AFUA_6G07600)-RELATED"/>
    <property type="match status" value="1"/>
</dbReference>
<dbReference type="InterPro" id="IPR011576">
    <property type="entry name" value="Pyridox_Oxase_N"/>
</dbReference>
<dbReference type="RefSeq" id="WP_094807923.1">
    <property type="nucleotide sequence ID" value="NZ_NEVT01000009.1"/>
</dbReference>
<evidence type="ECO:0000259" key="1">
    <source>
        <dbReference type="Pfam" id="PF01243"/>
    </source>
</evidence>
<organism evidence="2 3">
    <name type="scientific">Bordetella genomosp. 2</name>
    <dbReference type="NCBI Taxonomy" id="1983456"/>
    <lineage>
        <taxon>Bacteria</taxon>
        <taxon>Pseudomonadati</taxon>
        <taxon>Pseudomonadota</taxon>
        <taxon>Betaproteobacteria</taxon>
        <taxon>Burkholderiales</taxon>
        <taxon>Alcaligenaceae</taxon>
        <taxon>Bordetella</taxon>
    </lineage>
</organism>
<dbReference type="Gene3D" id="2.30.110.10">
    <property type="entry name" value="Electron Transport, Fmn-binding Protein, Chain A"/>
    <property type="match status" value="1"/>
</dbReference>
<evidence type="ECO:0000313" key="3">
    <source>
        <dbReference type="Proteomes" id="UP000215633"/>
    </source>
</evidence>
<sequence length="335" mass="35218">MDNPIHTIEALEARIGARPAAIDLKVIDHLDAHARRWLQASPLACVATSDARLVEVTLAGGPPGFAAALDAQRLRLPCAALDDPAHAQPGRGIGLLFLVPGLGETLRVNGRVTAVEAGDAIVAVNECYAHCAKALLRSDFWRPAAAPAAAADPAAFLAASRFMALATADDALRTDLSPKGDPAGLLVRPCDGGIRFAERPGNRRTDSLRNMLARPCAAAMLLVPGSNRVALAHGATQISADAALREEFAVHDKVPKLVTRVASPSIELRDSAALARARPWDAPVAPADIDPAAIFAAHVRLNKTRGLAAALARGAVSIPGLMRQGLEQDYKRNMY</sequence>
<evidence type="ECO:0000313" key="2">
    <source>
        <dbReference type="EMBL" id="OZI69483.1"/>
    </source>
</evidence>
<dbReference type="InterPro" id="IPR012349">
    <property type="entry name" value="Split_barrel_FMN-bd"/>
</dbReference>
<proteinExistence type="predicted"/>
<comment type="caution">
    <text evidence="2">The sequence shown here is derived from an EMBL/GenBank/DDBJ whole genome shotgun (WGS) entry which is preliminary data.</text>
</comment>
<gene>
    <name evidence="2" type="ORF">CAL24_21875</name>
</gene>
<dbReference type="EMBL" id="NEVT01000009">
    <property type="protein sequence ID" value="OZI69483.1"/>
    <property type="molecule type" value="Genomic_DNA"/>
</dbReference>
<reference evidence="3" key="1">
    <citation type="submission" date="2017-05" db="EMBL/GenBank/DDBJ databases">
        <title>Complete and WGS of Bordetella genogroups.</title>
        <authorList>
            <person name="Spilker T."/>
            <person name="Lipuma J."/>
        </authorList>
    </citation>
    <scope>NUCLEOTIDE SEQUENCE [LARGE SCALE GENOMIC DNA]</scope>
    <source>
        <strain evidence="3">AU8256</strain>
    </source>
</reference>
<protein>
    <submittedName>
        <fullName evidence="2">Pyridoxamine 5-phosphate oxidase</fullName>
    </submittedName>
</protein>
<dbReference type="AlphaFoldDB" id="A0A261V8H4"/>
<name>A0A261V8H4_9BORD</name>
<feature type="domain" description="Pyridoxamine 5'-phosphate oxidase N-terminal" evidence="1">
    <location>
        <begin position="154"/>
        <end position="254"/>
    </location>
</feature>
<dbReference type="Pfam" id="PF01243">
    <property type="entry name" value="PNPOx_N"/>
    <property type="match status" value="1"/>
</dbReference>
<dbReference type="SUPFAM" id="SSF50475">
    <property type="entry name" value="FMN-binding split barrel"/>
    <property type="match status" value="1"/>
</dbReference>
<dbReference type="PANTHER" id="PTHR42815">
    <property type="entry name" value="FAD-BINDING, PUTATIVE (AFU_ORTHOLOGUE AFUA_6G07600)-RELATED"/>
    <property type="match status" value="1"/>
</dbReference>